<dbReference type="EMBL" id="JAOQBH010000003">
    <property type="protein sequence ID" value="KAJ4138760.1"/>
    <property type="molecule type" value="Genomic_DNA"/>
</dbReference>
<organism evidence="1 2">
    <name type="scientific">Fusarium equiseti</name>
    <name type="common">Fusarium scirpi</name>
    <dbReference type="NCBI Taxonomy" id="61235"/>
    <lineage>
        <taxon>Eukaryota</taxon>
        <taxon>Fungi</taxon>
        <taxon>Dikarya</taxon>
        <taxon>Ascomycota</taxon>
        <taxon>Pezizomycotina</taxon>
        <taxon>Sordariomycetes</taxon>
        <taxon>Hypocreomycetidae</taxon>
        <taxon>Hypocreales</taxon>
        <taxon>Nectriaceae</taxon>
        <taxon>Fusarium</taxon>
        <taxon>Fusarium incarnatum-equiseti species complex</taxon>
    </lineage>
</organism>
<comment type="caution">
    <text evidence="1">The sequence shown here is derived from an EMBL/GenBank/DDBJ whole genome shotgun (WGS) entry which is preliminary data.</text>
</comment>
<dbReference type="Proteomes" id="UP001152024">
    <property type="component" value="Unassembled WGS sequence"/>
</dbReference>
<reference evidence="1" key="1">
    <citation type="submission" date="2022-09" db="EMBL/GenBank/DDBJ databases">
        <title>Fusarium specimens isolated from Avocado Roots.</title>
        <authorList>
            <person name="Stajich J."/>
            <person name="Roper C."/>
            <person name="Heimlech-Rivalta G."/>
        </authorList>
    </citation>
    <scope>NUCLEOTIDE SEQUENCE</scope>
    <source>
        <strain evidence="1">CF00095</strain>
    </source>
</reference>
<evidence type="ECO:0008006" key="3">
    <source>
        <dbReference type="Google" id="ProtNLM"/>
    </source>
</evidence>
<proteinExistence type="predicted"/>
<evidence type="ECO:0000313" key="2">
    <source>
        <dbReference type="Proteomes" id="UP001152024"/>
    </source>
</evidence>
<sequence>MDLLACTPALGIICELLALTDTRSLGNLCLTNSRLNKLCRVYLVYRWTNSKHCPEPSIKCFALHLQKHPELRCVVRIVDFGVLQALPPKPQLEPASSTKSDYDPKLVNLAEELRPDIDYESLYDKPALLEDIKRGCEDALAVVILAWCKRLTDLNMTIPEFNLDNPRSFNVWSLRFVNEISLQNELGTSVLPLAQLQYVEVVPRNPKTAIYWELVTPFVHLPKVKSLVAWRLSDAEPLRYIWHSTKTSPEEDDDNYSIRYFFHSLESISTVEELILMNSGFFDESRGLSELLEAPRCLKKLTIQPCNDYEYFGSPDRNELAEDITSCHESLEELDLNFNLIPAYFPHGPSTPPLIPDSVAEKAYRKCTRLRRLACPMIGLFTDGDNSSDDNRNESQYEITIVLDRLPKSIEYLKPRRRHFVQNWFHNRPPVKPYIGGFIELLKETAPGGRFSNLNALDLSEAFVDDPDTDGIDDMKQLAKTQGIKLLLAEKQA</sequence>
<protein>
    <recommendedName>
        <fullName evidence="3">F-box domain-containing protein</fullName>
    </recommendedName>
</protein>
<accession>A0ABQ8RNV5</accession>
<gene>
    <name evidence="1" type="ORF">NW768_002632</name>
</gene>
<keyword evidence="2" id="KW-1185">Reference proteome</keyword>
<dbReference type="SUPFAM" id="SSF52047">
    <property type="entry name" value="RNI-like"/>
    <property type="match status" value="1"/>
</dbReference>
<evidence type="ECO:0000313" key="1">
    <source>
        <dbReference type="EMBL" id="KAJ4138760.1"/>
    </source>
</evidence>
<name>A0ABQ8RNV5_FUSEQ</name>